<dbReference type="EMBL" id="CP017557">
    <property type="protein sequence ID" value="AOW06118.1"/>
    <property type="molecule type" value="Genomic_DNA"/>
</dbReference>
<feature type="coiled-coil region" evidence="1">
    <location>
        <begin position="116"/>
        <end position="217"/>
    </location>
</feature>
<feature type="region of interest" description="Disordered" evidence="2">
    <location>
        <begin position="1"/>
        <end position="92"/>
    </location>
</feature>
<feature type="region of interest" description="Disordered" evidence="2">
    <location>
        <begin position="235"/>
        <end position="364"/>
    </location>
</feature>
<dbReference type="VEuPathDB" id="FungiDB:YALI1_E34397g"/>
<dbReference type="RefSeq" id="XP_504537.1">
    <property type="nucleotide sequence ID" value="XM_504537.1"/>
</dbReference>
<accession>A0A1H6PXH1</accession>
<reference evidence="4 6" key="2">
    <citation type="submission" date="2018-07" db="EMBL/GenBank/DDBJ databases">
        <title>Draft Genome Assemblies for Five Robust Yarrowia lipolytica Strains Exhibiting High Lipid Production and Pentose Sugar Utilization and Sugar Alcohol Secretion from Undetoxified Lignocellulosic Biomass Hydrolysates.</title>
        <authorList>
            <consortium name="DOE Joint Genome Institute"/>
            <person name="Walker C."/>
            <person name="Ryu S."/>
            <person name="Na H."/>
            <person name="Zane M."/>
            <person name="LaButti K."/>
            <person name="Lipzen A."/>
            <person name="Haridas S."/>
            <person name="Barry K."/>
            <person name="Grigoriev I.V."/>
            <person name="Quarterman J."/>
            <person name="Slininger P."/>
            <person name="Dien B."/>
            <person name="Trinh C.T."/>
        </authorList>
    </citation>
    <scope>NUCLEOTIDE SEQUENCE [LARGE SCALE GENOMIC DNA]</scope>
    <source>
        <strain evidence="4 6">YB392</strain>
    </source>
</reference>
<feature type="compositionally biased region" description="Low complexity" evidence="2">
    <location>
        <begin position="237"/>
        <end position="307"/>
    </location>
</feature>
<proteinExistence type="predicted"/>
<protein>
    <submittedName>
        <fullName evidence="3">Uncharacterized protein</fullName>
    </submittedName>
</protein>
<dbReference type="KEGG" id="yli:2911853"/>
<dbReference type="EMBL" id="KZ858995">
    <property type="protein sequence ID" value="RDW25734.1"/>
    <property type="molecule type" value="Genomic_DNA"/>
</dbReference>
<evidence type="ECO:0000256" key="1">
    <source>
        <dbReference type="SAM" id="Coils"/>
    </source>
</evidence>
<sequence>MSKKEDGTDLDAPHTPPADKQSFLPTPLPSGQPFEPEHEPTVTDADSTQDTQPDDSTEHKEQPEDNADVSTPLARPISRPQTPTEADPEKEALIRHWKPLSEEEIAQGGEPVAESLRAANETIEALTALLAKTKIQKSHFQLQNKLLTIETHEAAQRYEVENNIAKREVDRLRLADQDGESPRQLLGEYNKSSTKVLESYKRKLRRAKLRLEDAVFDIEWRDREIQRLRARLEPVTPQAQQHPHQHPAHLSQQPQPLLQHPHQQQQQPPHMQSPHHPSSLQSSPVLPYFPQHQPQPQQQQQQQQHHPMSPVGMVHKGMGHRRTQSAYENRQLDSRPPPLSIGTSQPPRQHIQPPQSQQQQGQNHRMDALGLLASQALHEHNRRSPTELMSPVAFRGSRQLQPPPAHIMSSSPVAIPSSPLRETKATELPPSSPEKRRRGSSASTISAPSDDENFDSQLNTTPGTPSPVRSKISPKKKLAQERELGASGVNRVLDFSPAA</sequence>
<dbReference type="GeneID" id="2911853"/>
<feature type="compositionally biased region" description="Low complexity" evidence="2">
    <location>
        <begin position="345"/>
        <end position="362"/>
    </location>
</feature>
<reference evidence="3 5" key="1">
    <citation type="journal article" date="2016" name="PLoS ONE">
        <title>Sequence Assembly of Yarrowia lipolytica Strain W29/CLIB89 Shows Transposable Element Diversity.</title>
        <authorList>
            <person name="Magnan C."/>
            <person name="Yu J."/>
            <person name="Chang I."/>
            <person name="Jahn E."/>
            <person name="Kanomata Y."/>
            <person name="Wu J."/>
            <person name="Zeller M."/>
            <person name="Oakes M."/>
            <person name="Baldi P."/>
            <person name="Sandmeyer S."/>
        </authorList>
    </citation>
    <scope>NUCLEOTIDE SEQUENCE [LARGE SCALE GENOMIC DNA]</scope>
    <source>
        <strain evidence="3">CLIB89</strain>
        <strain evidence="5">CLIB89(W29)</strain>
    </source>
</reference>
<feature type="region of interest" description="Disordered" evidence="2">
    <location>
        <begin position="397"/>
        <end position="499"/>
    </location>
</feature>
<dbReference type="VEuPathDB" id="FungiDB:YALI0_E29117g"/>
<evidence type="ECO:0000313" key="4">
    <source>
        <dbReference type="EMBL" id="RDW25734.1"/>
    </source>
</evidence>
<evidence type="ECO:0000256" key="2">
    <source>
        <dbReference type="SAM" id="MobiDB-lite"/>
    </source>
</evidence>
<evidence type="ECO:0000313" key="5">
    <source>
        <dbReference type="Proteomes" id="UP000182444"/>
    </source>
</evidence>
<keyword evidence="1" id="KW-0175">Coiled coil</keyword>
<dbReference type="Proteomes" id="UP000182444">
    <property type="component" value="Chromosome 1E"/>
</dbReference>
<dbReference type="AlphaFoldDB" id="A0A1H6PXH1"/>
<evidence type="ECO:0000313" key="6">
    <source>
        <dbReference type="Proteomes" id="UP000256601"/>
    </source>
</evidence>
<evidence type="ECO:0000313" key="3">
    <source>
        <dbReference type="EMBL" id="AOW06118.1"/>
    </source>
</evidence>
<gene>
    <name evidence="4" type="ORF">B0I71DRAFT_132098</name>
    <name evidence="3" type="ORF">YALI1_E34397g</name>
</gene>
<dbReference type="OrthoDB" id="5372178at2759"/>
<name>A0A1H6PXH1_YARLL</name>
<dbReference type="Proteomes" id="UP000256601">
    <property type="component" value="Unassembled WGS sequence"/>
</dbReference>
<organism evidence="3 5">
    <name type="scientific">Yarrowia lipolytica</name>
    <name type="common">Candida lipolytica</name>
    <dbReference type="NCBI Taxonomy" id="4952"/>
    <lineage>
        <taxon>Eukaryota</taxon>
        <taxon>Fungi</taxon>
        <taxon>Dikarya</taxon>
        <taxon>Ascomycota</taxon>
        <taxon>Saccharomycotina</taxon>
        <taxon>Dipodascomycetes</taxon>
        <taxon>Dipodascales</taxon>
        <taxon>Dipodascales incertae sedis</taxon>
        <taxon>Yarrowia</taxon>
    </lineage>
</organism>